<accession>A0A7J6L3X9</accession>
<dbReference type="AlphaFoldDB" id="A0A7J6L3X9"/>
<feature type="region of interest" description="Disordered" evidence="1">
    <location>
        <begin position="224"/>
        <end position="257"/>
    </location>
</feature>
<feature type="compositionally biased region" description="Basic and acidic residues" evidence="1">
    <location>
        <begin position="302"/>
        <end position="311"/>
    </location>
</feature>
<proteinExistence type="predicted"/>
<feature type="compositionally biased region" description="Polar residues" evidence="1">
    <location>
        <begin position="279"/>
        <end position="294"/>
    </location>
</feature>
<evidence type="ECO:0000313" key="2">
    <source>
        <dbReference type="EMBL" id="KAF4653386.1"/>
    </source>
</evidence>
<feature type="region of interest" description="Disordered" evidence="1">
    <location>
        <begin position="270"/>
        <end position="361"/>
    </location>
</feature>
<reference evidence="2 3" key="1">
    <citation type="submission" date="2020-04" db="EMBL/GenBank/DDBJ databases">
        <title>Perkinsus chesapeaki whole genome sequence.</title>
        <authorList>
            <person name="Bogema D.R."/>
        </authorList>
    </citation>
    <scope>NUCLEOTIDE SEQUENCE [LARGE SCALE GENOMIC DNA]</scope>
    <source>
        <strain evidence="2">ATCC PRA-425</strain>
    </source>
</reference>
<protein>
    <submittedName>
        <fullName evidence="2">Uncharacterized protein</fullName>
    </submittedName>
</protein>
<feature type="compositionally biased region" description="Acidic residues" evidence="1">
    <location>
        <begin position="322"/>
        <end position="337"/>
    </location>
</feature>
<dbReference type="EMBL" id="JAAPAO010000825">
    <property type="protein sequence ID" value="KAF4653386.1"/>
    <property type="molecule type" value="Genomic_DNA"/>
</dbReference>
<gene>
    <name evidence="2" type="ORF">FOL47_010553</name>
</gene>
<evidence type="ECO:0000256" key="1">
    <source>
        <dbReference type="SAM" id="MobiDB-lite"/>
    </source>
</evidence>
<feature type="region of interest" description="Disordered" evidence="1">
    <location>
        <begin position="181"/>
        <end position="208"/>
    </location>
</feature>
<organism evidence="2 3">
    <name type="scientific">Perkinsus chesapeaki</name>
    <name type="common">Clam parasite</name>
    <name type="synonym">Perkinsus andrewsi</name>
    <dbReference type="NCBI Taxonomy" id="330153"/>
    <lineage>
        <taxon>Eukaryota</taxon>
        <taxon>Sar</taxon>
        <taxon>Alveolata</taxon>
        <taxon>Perkinsozoa</taxon>
        <taxon>Perkinsea</taxon>
        <taxon>Perkinsida</taxon>
        <taxon>Perkinsidae</taxon>
        <taxon>Perkinsus</taxon>
    </lineage>
</organism>
<name>A0A7J6L3X9_PERCH</name>
<keyword evidence="3" id="KW-1185">Reference proteome</keyword>
<dbReference type="Proteomes" id="UP000591131">
    <property type="component" value="Unassembled WGS sequence"/>
</dbReference>
<evidence type="ECO:0000313" key="3">
    <source>
        <dbReference type="Proteomes" id="UP000591131"/>
    </source>
</evidence>
<comment type="caution">
    <text evidence="2">The sequence shown here is derived from an EMBL/GenBank/DDBJ whole genome shotgun (WGS) entry which is preliminary data.</text>
</comment>
<sequence length="377" mass="41542">MLLSFLLWLSIGGLYDLPLIYYALSSANDHAYAPRSTQGQYPPDTVPSTLPVGKYKSSKTVFWLNVGKDKKWELGMTLKTGERSIAFHPLIQEKGEDYICYKHKTQEDEPGMLRFLSHNTGETYKLSSIVICHTTDGRVWLKPPGRDDITLTMEETVTRRIHPKPSTFRGATRDQALQLLKRRGSSQKNAEATKRRKSPNVASGSGGREKELLRHAMLEADIKHSESLTQPAVRGLSKGGDNAGKGIPNHATTPQEDDTATIGVQGQKMDITPALGPSKSGNAVETTPSQTLRKQVSAVAHDNPKVPEVSHDTAPTKPGTSDLDELLEELLQEDDLPSDPPHFEQASNEAGNHISEDDESLLGDVTFDDLLKAWEEE</sequence>